<protein>
    <submittedName>
        <fullName evidence="2">Uncharacterized protein</fullName>
    </submittedName>
</protein>
<evidence type="ECO:0000313" key="2">
    <source>
        <dbReference type="EMBL" id="TQI82591.1"/>
    </source>
</evidence>
<gene>
    <name evidence="2" type="ORF">FHU12_0029</name>
</gene>
<evidence type="ECO:0000313" key="3">
    <source>
        <dbReference type="Proteomes" id="UP000320710"/>
    </source>
</evidence>
<dbReference type="Proteomes" id="UP000320710">
    <property type="component" value="Unassembled WGS sequence"/>
</dbReference>
<organism evidence="2 3">
    <name type="scientific">Serratia marcescens</name>
    <dbReference type="NCBI Taxonomy" id="615"/>
    <lineage>
        <taxon>Bacteria</taxon>
        <taxon>Pseudomonadati</taxon>
        <taxon>Pseudomonadota</taxon>
        <taxon>Gammaproteobacteria</taxon>
        <taxon>Enterobacterales</taxon>
        <taxon>Yersiniaceae</taxon>
        <taxon>Serratia</taxon>
    </lineage>
</organism>
<comment type="caution">
    <text evidence="2">The sequence shown here is derived from an EMBL/GenBank/DDBJ whole genome shotgun (WGS) entry which is preliminary data.</text>
</comment>
<evidence type="ECO:0000256" key="1">
    <source>
        <dbReference type="SAM" id="MobiDB-lite"/>
    </source>
</evidence>
<sequence>MRHAGGLPPANLHRARQSAPFGNGLKGSGYSRILAAVYFLTH</sequence>
<feature type="region of interest" description="Disordered" evidence="1">
    <location>
        <begin position="1"/>
        <end position="28"/>
    </location>
</feature>
<dbReference type="AlphaFoldDB" id="A0AA46K105"/>
<dbReference type="EMBL" id="VFMJ01000001">
    <property type="protein sequence ID" value="TQI82591.1"/>
    <property type="molecule type" value="Genomic_DNA"/>
</dbReference>
<reference evidence="2 3" key="1">
    <citation type="submission" date="2019-06" db="EMBL/GenBank/DDBJ databases">
        <authorList>
            <person name="Deangelis K."/>
            <person name="Huntemann M."/>
            <person name="Clum A."/>
            <person name="Pillay M."/>
            <person name="Palaniappan K."/>
            <person name="Varghese N."/>
            <person name="Mikhailova N."/>
            <person name="Stamatis D."/>
            <person name="Reddy T."/>
            <person name="Daum C."/>
            <person name="Shapiro N."/>
            <person name="Ivanova N."/>
            <person name="Kyrpides N."/>
            <person name="Woyke T."/>
        </authorList>
    </citation>
    <scope>NUCLEOTIDE SEQUENCE [LARGE SCALE GENOMIC DNA]</scope>
    <source>
        <strain evidence="2 3">106R</strain>
    </source>
</reference>
<accession>A0AA46K105</accession>
<reference evidence="2 3" key="2">
    <citation type="submission" date="2019-07" db="EMBL/GenBank/DDBJ databases">
        <title>Investigation of anaerobic lignin degradation for improved lignocellulosic biofuels.</title>
        <authorList>
            <person name="Deangelis K.PhD."/>
        </authorList>
    </citation>
    <scope>NUCLEOTIDE SEQUENCE [LARGE SCALE GENOMIC DNA]</scope>
    <source>
        <strain evidence="2 3">106R</strain>
    </source>
</reference>
<proteinExistence type="predicted"/>
<name>A0AA46K105_SERMA</name>